<feature type="compositionally biased region" description="Polar residues" evidence="2">
    <location>
        <begin position="332"/>
        <end position="342"/>
    </location>
</feature>
<feature type="region of interest" description="Disordered" evidence="2">
    <location>
        <begin position="415"/>
        <end position="489"/>
    </location>
</feature>
<feature type="region of interest" description="Disordered" evidence="2">
    <location>
        <begin position="938"/>
        <end position="957"/>
    </location>
</feature>
<feature type="compositionally biased region" description="Polar residues" evidence="2">
    <location>
        <begin position="1069"/>
        <end position="1078"/>
    </location>
</feature>
<feature type="compositionally biased region" description="Low complexity" evidence="2">
    <location>
        <begin position="1028"/>
        <end position="1038"/>
    </location>
</feature>
<feature type="region of interest" description="Disordered" evidence="2">
    <location>
        <begin position="962"/>
        <end position="1078"/>
    </location>
</feature>
<feature type="compositionally biased region" description="Basic and acidic residues" evidence="2">
    <location>
        <begin position="968"/>
        <end position="990"/>
    </location>
</feature>
<feature type="compositionally biased region" description="Basic and acidic residues" evidence="2">
    <location>
        <begin position="829"/>
        <end position="847"/>
    </location>
</feature>
<evidence type="ECO:0000313" key="4">
    <source>
        <dbReference type="Proteomes" id="UP000593562"/>
    </source>
</evidence>
<gene>
    <name evidence="3" type="ORF">HS088_TW04G00463</name>
</gene>
<feature type="compositionally biased region" description="Polar residues" evidence="2">
    <location>
        <begin position="516"/>
        <end position="526"/>
    </location>
</feature>
<evidence type="ECO:0000256" key="2">
    <source>
        <dbReference type="SAM" id="MobiDB-lite"/>
    </source>
</evidence>
<feature type="compositionally biased region" description="Low complexity" evidence="2">
    <location>
        <begin position="890"/>
        <end position="899"/>
    </location>
</feature>
<feature type="compositionally biased region" description="Basic and acidic residues" evidence="2">
    <location>
        <begin position="177"/>
        <end position="193"/>
    </location>
</feature>
<dbReference type="Pfam" id="PF03398">
    <property type="entry name" value="Ist1"/>
    <property type="match status" value="1"/>
</dbReference>
<feature type="compositionally biased region" description="Polar residues" evidence="2">
    <location>
        <begin position="744"/>
        <end position="753"/>
    </location>
</feature>
<evidence type="ECO:0000313" key="3">
    <source>
        <dbReference type="EMBL" id="KAF5748508.1"/>
    </source>
</evidence>
<dbReference type="Proteomes" id="UP000593562">
    <property type="component" value="Unassembled WGS sequence"/>
</dbReference>
<dbReference type="InterPro" id="IPR005061">
    <property type="entry name" value="Ist1"/>
</dbReference>
<dbReference type="PANTHER" id="PTHR12161">
    <property type="entry name" value="IST1 FAMILY MEMBER"/>
    <property type="match status" value="1"/>
</dbReference>
<dbReference type="GO" id="GO:0015031">
    <property type="term" value="P:protein transport"/>
    <property type="evidence" value="ECO:0007669"/>
    <property type="project" value="InterPro"/>
</dbReference>
<dbReference type="OrthoDB" id="29853at2759"/>
<feature type="compositionally biased region" description="Basic and acidic residues" evidence="2">
    <location>
        <begin position="232"/>
        <end position="241"/>
    </location>
</feature>
<feature type="compositionally biased region" description="Polar residues" evidence="2">
    <location>
        <begin position="374"/>
        <end position="383"/>
    </location>
</feature>
<dbReference type="Gene3D" id="1.20.1260.60">
    <property type="entry name" value="Vacuolar protein sorting-associated protein Ist1"/>
    <property type="match status" value="1"/>
</dbReference>
<name>A0A7J7DQ77_TRIWF</name>
<feature type="region of interest" description="Disordered" evidence="2">
    <location>
        <begin position="669"/>
        <end position="688"/>
    </location>
</feature>
<feature type="region of interest" description="Disordered" evidence="2">
    <location>
        <begin position="554"/>
        <end position="620"/>
    </location>
</feature>
<sequence length="1078" mass="118908">MLHRSFKPAKCKIALKLAASRIKLMRNKREVQVKQMKRDLAQLLQSGQDRTAMIRVEHVVREEKTMAAYDLLEIYCELIVARLPIIESQKNCPIDLKEAVSSVIFASPRCADIPELMDVRKHFTAKYGKEFASAAVELRPDCGVSRLLVEKLSAKAPDGPTKIKILREIAGEHNVKWDPESFEEKDTKPHEDLLNGPNSFETASRMHAESSKPPSVPVTPHNVGRGPVNFQEEPKQDESPDVHLNLNEHNARPSSLPQSFASTMSSDPPHPGLKPLGAGSEGMEHRHSFTGQNWNMEFKDATAAAQAAAESAERASMAARAAAELSSREMTTRQQSMKSQKSSTHEPRDKGLWNSAGSKLPSESAKDQIKDTFQGRNSGNFTEQIDRNELDDARLTERFNQLKSTMAASNYVDSVAPMPDNFREADKYPRNDSSDSATRDFSSEVNLKERSNQSGREFVNEEDEMKYEEKSIGKQSGGASSHSHSSSLDDDHLLVSNLNQQNVVNNFDEDPFISHGGSNDRTAKETTSYGNDVVAFDDSGSEYGDSIIDVGDEHHQHETSWYPQDQKSSKLGLESYPQQQHSTTVFSEGLQNSTIHPSQDDLLPATFDDSDGPSSESEEEIEKFKLAGSMGTGYEQNVISANPELSAGSSSIEKEDVGFDKKSWLRASTVDSDPPELHQRNHGIEVNDGSIRDYEYGYLPSTQPSTLPMSSQSKSSGLNANSFNNHQHSRKSSGLALVQEVKNDVQTPESIGTSMDAEVPKDFSLEGDKELNFGTLTGGLRNKGYRQPPYTRNSGNASLSKQGVESMNTKIEQSSLSPKVETSISLGIRDQESDSKMVKSKVNEKASTRAPTTYFDSSDDSDVELPQRTFGKTQGPYKQKAGNEANRRTSSSSKTYFDSDSSDSEQSFGKQTSSSKIPSGTGFSGRTKVTSALDRNYLQKASVPSESTETVDYGLQKKSAAKTFYSTESRHERQSQERAHNLVSSEEPKGVAKQAGSKPVTKSRKSSNEDNRKISAREQTSNPLPKIAASAKSESSKTSNKETPSRENSINKASHVHPKLPDYDALTAHLQSLRQNRQ</sequence>
<feature type="compositionally biased region" description="Basic and acidic residues" evidence="2">
    <location>
        <begin position="421"/>
        <end position="451"/>
    </location>
</feature>
<feature type="compositionally biased region" description="Polar residues" evidence="2">
    <location>
        <begin position="790"/>
        <end position="825"/>
    </location>
</feature>
<dbReference type="PANTHER" id="PTHR12161:SF13">
    <property type="entry name" value="REGULATOR OF VPS4 ACTIVITY IN THE MVB PATHWAY PROTEIN"/>
    <property type="match status" value="1"/>
</dbReference>
<comment type="similarity">
    <text evidence="1">Belongs to the IST1 family.</text>
</comment>
<dbReference type="AlphaFoldDB" id="A0A7J7DQ77"/>
<feature type="region of interest" description="Disordered" evidence="2">
    <location>
        <begin position="177"/>
        <end position="284"/>
    </location>
</feature>
<feature type="compositionally biased region" description="Basic and acidic residues" evidence="2">
    <location>
        <begin position="1006"/>
        <end position="1016"/>
    </location>
</feature>
<feature type="compositionally biased region" description="Low complexity" evidence="2">
    <location>
        <begin position="305"/>
        <end position="325"/>
    </location>
</feature>
<organism evidence="3 4">
    <name type="scientific">Tripterygium wilfordii</name>
    <name type="common">Thunder God vine</name>
    <dbReference type="NCBI Taxonomy" id="458696"/>
    <lineage>
        <taxon>Eukaryota</taxon>
        <taxon>Viridiplantae</taxon>
        <taxon>Streptophyta</taxon>
        <taxon>Embryophyta</taxon>
        <taxon>Tracheophyta</taxon>
        <taxon>Spermatophyta</taxon>
        <taxon>Magnoliopsida</taxon>
        <taxon>eudicotyledons</taxon>
        <taxon>Gunneridae</taxon>
        <taxon>Pentapetalae</taxon>
        <taxon>rosids</taxon>
        <taxon>fabids</taxon>
        <taxon>Celastrales</taxon>
        <taxon>Celastraceae</taxon>
        <taxon>Tripterygium</taxon>
    </lineage>
</organism>
<dbReference type="InParanoid" id="A0A7J7DQ77"/>
<feature type="compositionally biased region" description="Polar residues" evidence="2">
    <location>
        <begin position="700"/>
        <end position="726"/>
    </location>
</feature>
<protein>
    <recommendedName>
        <fullName evidence="5">Regulator of Vps4 activity in the MVB pathway protein</fullName>
    </recommendedName>
</protein>
<proteinExistence type="inferred from homology"/>
<keyword evidence="4" id="KW-1185">Reference proteome</keyword>
<feature type="compositionally biased region" description="Polar residues" evidence="2">
    <location>
        <begin position="252"/>
        <end position="266"/>
    </location>
</feature>
<dbReference type="FunCoup" id="A0A7J7DQ77">
    <property type="interactions" value="2228"/>
</dbReference>
<feature type="compositionally biased region" description="Acidic residues" evidence="2">
    <location>
        <begin position="608"/>
        <end position="620"/>
    </location>
</feature>
<accession>A0A7J7DQ77</accession>
<feature type="region of interest" description="Disordered" evidence="2">
    <location>
        <begin position="507"/>
        <end position="526"/>
    </location>
</feature>
<comment type="caution">
    <text evidence="3">The sequence shown here is derived from an EMBL/GenBank/DDBJ whole genome shotgun (WGS) entry which is preliminary data.</text>
</comment>
<evidence type="ECO:0008006" key="5">
    <source>
        <dbReference type="Google" id="ProtNLM"/>
    </source>
</evidence>
<feature type="compositionally biased region" description="Basic and acidic residues" evidence="2">
    <location>
        <begin position="675"/>
        <end position="688"/>
    </location>
</feature>
<feature type="region of interest" description="Disordered" evidence="2">
    <location>
        <begin position="305"/>
        <end position="389"/>
    </location>
</feature>
<dbReference type="FunFam" id="1.20.1260.60:FF:000003">
    <property type="entry name" value="IST1-like protein isoform A"/>
    <property type="match status" value="1"/>
</dbReference>
<dbReference type="EMBL" id="JAAARO010000004">
    <property type="protein sequence ID" value="KAF5748508.1"/>
    <property type="molecule type" value="Genomic_DNA"/>
</dbReference>
<feature type="region of interest" description="Disordered" evidence="2">
    <location>
        <begin position="695"/>
        <end position="928"/>
    </location>
</feature>
<feature type="compositionally biased region" description="Polar residues" evidence="2">
    <location>
        <begin position="905"/>
        <end position="918"/>
    </location>
</feature>
<feature type="compositionally biased region" description="Polar residues" evidence="2">
    <location>
        <begin position="576"/>
        <end position="597"/>
    </location>
</feature>
<reference evidence="3 4" key="1">
    <citation type="journal article" date="2020" name="Nat. Commun.">
        <title>Genome of Tripterygium wilfordii and identification of cytochrome P450 involved in triptolide biosynthesis.</title>
        <authorList>
            <person name="Tu L."/>
            <person name="Su P."/>
            <person name="Zhang Z."/>
            <person name="Gao L."/>
            <person name="Wang J."/>
            <person name="Hu T."/>
            <person name="Zhou J."/>
            <person name="Zhang Y."/>
            <person name="Zhao Y."/>
            <person name="Liu Y."/>
            <person name="Song Y."/>
            <person name="Tong Y."/>
            <person name="Lu Y."/>
            <person name="Yang J."/>
            <person name="Xu C."/>
            <person name="Jia M."/>
            <person name="Peters R.J."/>
            <person name="Huang L."/>
            <person name="Gao W."/>
        </authorList>
    </citation>
    <scope>NUCLEOTIDE SEQUENCE [LARGE SCALE GENOMIC DNA]</scope>
    <source>
        <strain evidence="4">cv. XIE 37</strain>
        <tissue evidence="3">Leaf</tissue>
    </source>
</reference>
<evidence type="ECO:0000256" key="1">
    <source>
        <dbReference type="ARBA" id="ARBA00005536"/>
    </source>
</evidence>
<feature type="compositionally biased region" description="Basic and acidic residues" evidence="2">
    <location>
        <begin position="758"/>
        <end position="771"/>
    </location>
</feature>
<dbReference type="InterPro" id="IPR042277">
    <property type="entry name" value="IST1-like"/>
</dbReference>